<sequence>MNEIQVWCFEMKLMEDIQVPPHLNPLPPGERKK</sequence>
<accession>A0A1V5SRF7</accession>
<gene>
    <name evidence="1" type="ORF">BWY41_01353</name>
</gene>
<evidence type="ECO:0000313" key="1">
    <source>
        <dbReference type="EMBL" id="OQA57116.1"/>
    </source>
</evidence>
<name>A0A1V5SRF7_9BACT</name>
<dbReference type="AlphaFoldDB" id="A0A1V5SRF7"/>
<dbReference type="EMBL" id="MWBQ01000097">
    <property type="protein sequence ID" value="OQA57116.1"/>
    <property type="molecule type" value="Genomic_DNA"/>
</dbReference>
<reference evidence="1" key="1">
    <citation type="submission" date="2017-02" db="EMBL/GenBank/DDBJ databases">
        <title>Delving into the versatile metabolic prowess of the omnipresent phylum Bacteroidetes.</title>
        <authorList>
            <person name="Nobu M.K."/>
            <person name="Mei R."/>
            <person name="Narihiro T."/>
            <person name="Kuroda K."/>
            <person name="Liu W.-T."/>
        </authorList>
    </citation>
    <scope>NUCLEOTIDE SEQUENCE</scope>
    <source>
        <strain evidence="1">ADurb.Bin276</strain>
    </source>
</reference>
<protein>
    <submittedName>
        <fullName evidence="1">Uncharacterized protein</fullName>
    </submittedName>
</protein>
<proteinExistence type="predicted"/>
<comment type="caution">
    <text evidence="1">The sequence shown here is derived from an EMBL/GenBank/DDBJ whole genome shotgun (WGS) entry which is preliminary data.</text>
</comment>
<dbReference type="Proteomes" id="UP000485569">
    <property type="component" value="Unassembled WGS sequence"/>
</dbReference>
<organism evidence="1">
    <name type="scientific">Candidatus Atribacter allofermentans</name>
    <dbReference type="NCBI Taxonomy" id="1852833"/>
    <lineage>
        <taxon>Bacteria</taxon>
        <taxon>Pseudomonadati</taxon>
        <taxon>Atribacterota</taxon>
        <taxon>Atribacteria</taxon>
        <taxon>Atribacterales</taxon>
        <taxon>Atribacteraceae</taxon>
        <taxon>Atribacter</taxon>
    </lineage>
</organism>